<organism evidence="2 3">
    <name type="scientific">Nocardiopsis terrae</name>
    <dbReference type="NCBI Taxonomy" id="372655"/>
    <lineage>
        <taxon>Bacteria</taxon>
        <taxon>Bacillati</taxon>
        <taxon>Actinomycetota</taxon>
        <taxon>Actinomycetes</taxon>
        <taxon>Streptosporangiales</taxon>
        <taxon>Nocardiopsidaceae</taxon>
        <taxon>Nocardiopsis</taxon>
    </lineage>
</organism>
<keyword evidence="3" id="KW-1185">Reference proteome</keyword>
<evidence type="ECO:0000256" key="1">
    <source>
        <dbReference type="SAM" id="SignalP"/>
    </source>
</evidence>
<evidence type="ECO:0008006" key="4">
    <source>
        <dbReference type="Google" id="ProtNLM"/>
    </source>
</evidence>
<dbReference type="Proteomes" id="UP000598217">
    <property type="component" value="Unassembled WGS sequence"/>
</dbReference>
<gene>
    <name evidence="2" type="ORF">H4W79_000157</name>
</gene>
<keyword evidence="1" id="KW-0732">Signal</keyword>
<feature type="chain" id="PRO_5046895537" description="Small secreted domain" evidence="1">
    <location>
        <begin position="29"/>
        <end position="71"/>
    </location>
</feature>
<sequence length="71" mass="6803">MRTRKLAVTLALATVAVVSPAAASAAHAAPVHATDAAPASAGIVGDVVGKACGHVPFSLPVGCPSDSWGGN</sequence>
<evidence type="ECO:0000313" key="2">
    <source>
        <dbReference type="EMBL" id="MBE1455943.1"/>
    </source>
</evidence>
<protein>
    <recommendedName>
        <fullName evidence="4">Small secreted domain</fullName>
    </recommendedName>
</protein>
<feature type="signal peptide" evidence="1">
    <location>
        <begin position="1"/>
        <end position="28"/>
    </location>
</feature>
<name>A0ABR9HAB2_9ACTN</name>
<proteinExistence type="predicted"/>
<accession>A0ABR9HAB2</accession>
<reference evidence="2 3" key="1">
    <citation type="submission" date="2020-10" db="EMBL/GenBank/DDBJ databases">
        <title>Sequencing the genomes of 1000 actinobacteria strains.</title>
        <authorList>
            <person name="Klenk H.-P."/>
        </authorList>
    </citation>
    <scope>NUCLEOTIDE SEQUENCE [LARGE SCALE GENOMIC DNA]</scope>
    <source>
        <strain evidence="2 3">DSM 45157</strain>
    </source>
</reference>
<dbReference type="EMBL" id="JADBDY010000001">
    <property type="protein sequence ID" value="MBE1455943.1"/>
    <property type="molecule type" value="Genomic_DNA"/>
</dbReference>
<evidence type="ECO:0000313" key="3">
    <source>
        <dbReference type="Proteomes" id="UP000598217"/>
    </source>
</evidence>
<comment type="caution">
    <text evidence="2">The sequence shown here is derived from an EMBL/GenBank/DDBJ whole genome shotgun (WGS) entry which is preliminary data.</text>
</comment>
<dbReference type="RefSeq" id="WP_191275644.1">
    <property type="nucleotide sequence ID" value="NZ_BMXJ01000009.1"/>
</dbReference>